<keyword evidence="1" id="KW-0812">Transmembrane</keyword>
<evidence type="ECO:0000256" key="1">
    <source>
        <dbReference type="SAM" id="Phobius"/>
    </source>
</evidence>
<feature type="transmembrane region" description="Helical" evidence="1">
    <location>
        <begin position="9"/>
        <end position="28"/>
    </location>
</feature>
<evidence type="ECO:0000259" key="2">
    <source>
        <dbReference type="Pfam" id="PF12229"/>
    </source>
</evidence>
<evidence type="ECO:0000313" key="4">
    <source>
        <dbReference type="Proteomes" id="UP000222564"/>
    </source>
</evidence>
<name>A0A2C6LKL9_9FIRM</name>
<gene>
    <name evidence="3" type="ORF">P378_05330</name>
</gene>
<comment type="caution">
    <text evidence="3">The sequence shown here is derived from an EMBL/GenBank/DDBJ whole genome shotgun (WGS) entry which is preliminary data.</text>
</comment>
<dbReference type="AlphaFoldDB" id="A0A2C6LKL9"/>
<dbReference type="Proteomes" id="UP000222564">
    <property type="component" value="Unassembled WGS sequence"/>
</dbReference>
<reference evidence="3 4" key="1">
    <citation type="submission" date="2013-09" db="EMBL/GenBank/DDBJ databases">
        <title>Biodegradation of hydrocarbons in the deep terrestrial subsurface : characterization of a microbial consortium composed of two Desulfotomaculum species originating from a deep geological formation.</title>
        <authorList>
            <person name="Aullo T."/>
            <person name="Berlendis S."/>
            <person name="Lascourreges J.-F."/>
            <person name="Dessort D."/>
            <person name="Saint-Laurent S."/>
            <person name="Schraauwers B."/>
            <person name="Mas J."/>
            <person name="Magot M."/>
            <person name="Ranchou-Peyruse A."/>
        </authorList>
    </citation>
    <scope>NUCLEOTIDE SEQUENCE [LARGE SCALE GENOMIC DNA]</scope>
    <source>
        <strain evidence="3 4">Bs107</strain>
    </source>
</reference>
<dbReference type="EMBL" id="AWQQ01000034">
    <property type="protein sequence ID" value="PHJ39130.1"/>
    <property type="molecule type" value="Genomic_DNA"/>
</dbReference>
<protein>
    <recommendedName>
        <fullName evidence="2">YoaR-like putative peptidoglycan binding domain-containing protein</fullName>
    </recommendedName>
</protein>
<feature type="domain" description="YoaR-like putative peptidoglycan binding" evidence="2">
    <location>
        <begin position="81"/>
        <end position="155"/>
    </location>
</feature>
<dbReference type="Pfam" id="PF12229">
    <property type="entry name" value="PG_binding_4"/>
    <property type="match status" value="1"/>
</dbReference>
<proteinExistence type="predicted"/>
<keyword evidence="4" id="KW-1185">Reference proteome</keyword>
<accession>A0A2C6LKL9</accession>
<sequence length="160" mass="18195">MAKGSKGKVRVLALSLVFMAGVAIYLASQMSFGPAYRILPGIYVLNINLSLMNHDQAMLSLKKMEQEFQRPLTVKYKDITWTLPMDRVGLRLNSQQEVQRAMDIGRTGSLWQRFLERRQAYQGIRLQPQIIIDSGLLEKQVAEATEVILLPPRDAVDYKS</sequence>
<evidence type="ECO:0000313" key="3">
    <source>
        <dbReference type="EMBL" id="PHJ39130.1"/>
    </source>
</evidence>
<dbReference type="RefSeq" id="WP_238472879.1">
    <property type="nucleotide sequence ID" value="NZ_AWQQ01000034.1"/>
</dbReference>
<keyword evidence="1" id="KW-1133">Transmembrane helix</keyword>
<organism evidence="3 4">
    <name type="scientific">Desulforamulus profundi</name>
    <dbReference type="NCBI Taxonomy" id="1383067"/>
    <lineage>
        <taxon>Bacteria</taxon>
        <taxon>Bacillati</taxon>
        <taxon>Bacillota</taxon>
        <taxon>Clostridia</taxon>
        <taxon>Eubacteriales</taxon>
        <taxon>Peptococcaceae</taxon>
        <taxon>Desulforamulus</taxon>
    </lineage>
</organism>
<keyword evidence="1" id="KW-0472">Membrane</keyword>
<dbReference type="InterPro" id="IPR022029">
    <property type="entry name" value="YoaR-like_PG-bd"/>
</dbReference>